<reference evidence="1 2" key="1">
    <citation type="journal article" date="2019" name="Front. Microbiol.">
        <title>Thermoanaerosceptrum fracticalcis gen. nov. sp. nov., a Novel Fumarate-Fermenting Microorganism From a Deep Fractured Carbonate Aquifer of the US Great Basin.</title>
        <authorList>
            <person name="Hamilton-Brehm S.D."/>
            <person name="Stewart L.E."/>
            <person name="Zavarin M."/>
            <person name="Caldwell M."/>
            <person name="Lawson P.A."/>
            <person name="Onstott T.C."/>
            <person name="Grzymski J."/>
            <person name="Neveux I."/>
            <person name="Lollar B.S."/>
            <person name="Russell C.E."/>
            <person name="Moser D.P."/>
        </authorList>
    </citation>
    <scope>NUCLEOTIDE SEQUENCE [LARGE SCALE GENOMIC DNA]</scope>
    <source>
        <strain evidence="1 2">DRI-13</strain>
    </source>
</reference>
<accession>A0A7G6E0K6</accession>
<sequence>MLEGLIEGKIVHFVMPNGQHRPAIVVKVWDWFTGCCNLQVFIDGTNDDKNSSPGVVWKSAVLFDNAQKKVNTWHWVEQTTSSKV</sequence>
<dbReference type="Proteomes" id="UP000515847">
    <property type="component" value="Chromosome"/>
</dbReference>
<keyword evidence="2" id="KW-1185">Reference proteome</keyword>
<name>A0A7G6E0K6_THEFR</name>
<dbReference type="EMBL" id="CP045798">
    <property type="protein sequence ID" value="QNB45610.1"/>
    <property type="molecule type" value="Genomic_DNA"/>
</dbReference>
<dbReference type="AlphaFoldDB" id="A0A7G6E0K6"/>
<evidence type="ECO:0000313" key="1">
    <source>
        <dbReference type="EMBL" id="QNB45610.1"/>
    </source>
</evidence>
<proteinExistence type="predicted"/>
<dbReference type="OrthoDB" id="9808332at2"/>
<dbReference type="KEGG" id="tfr:BR63_04320"/>
<gene>
    <name evidence="1" type="ORF">BR63_04320</name>
</gene>
<organism evidence="1 2">
    <name type="scientific">Thermanaerosceptrum fracticalcis</name>
    <dbReference type="NCBI Taxonomy" id="1712410"/>
    <lineage>
        <taxon>Bacteria</taxon>
        <taxon>Bacillati</taxon>
        <taxon>Bacillota</taxon>
        <taxon>Clostridia</taxon>
        <taxon>Eubacteriales</taxon>
        <taxon>Peptococcaceae</taxon>
        <taxon>Thermanaerosceptrum</taxon>
    </lineage>
</organism>
<protein>
    <submittedName>
        <fullName evidence="1">Uncharacterized protein</fullName>
    </submittedName>
</protein>
<dbReference type="RefSeq" id="WP_034421363.1">
    <property type="nucleotide sequence ID" value="NZ_CP045798.1"/>
</dbReference>
<evidence type="ECO:0000313" key="2">
    <source>
        <dbReference type="Proteomes" id="UP000515847"/>
    </source>
</evidence>